<dbReference type="STRING" id="1121301.SAMN02745912_03295"/>
<dbReference type="Proteomes" id="UP000184465">
    <property type="component" value="Unassembled WGS sequence"/>
</dbReference>
<sequence>MPKFSKHERDIIKKRLFTEGEKLFSVHGVRKVTINDLTTAAGISHGAFYTFFESKEHLFMEINLKKQQEIFDGLECLFYENKNRKPRKLMKLVICFVMDKFFNDPIISSINGESWKYLSRRIPPETIENNNINDAFVVQKLTEVGVKFNYPTSLVVKTVQFVFMLASSLISDEENQPVMDIIIDGIIEKIVEE</sequence>
<organism evidence="4 5">
    <name type="scientific">Paramaledivibacter caminithermalis (strain DSM 15212 / CIP 107654 / DViRD3)</name>
    <name type="common">Clostridium caminithermale</name>
    <dbReference type="NCBI Taxonomy" id="1121301"/>
    <lineage>
        <taxon>Bacteria</taxon>
        <taxon>Bacillati</taxon>
        <taxon>Bacillota</taxon>
        <taxon>Clostridia</taxon>
        <taxon>Peptostreptococcales</taxon>
        <taxon>Caminicellaceae</taxon>
        <taxon>Paramaledivibacter</taxon>
    </lineage>
</organism>
<evidence type="ECO:0000256" key="2">
    <source>
        <dbReference type="PROSITE-ProRule" id="PRU00335"/>
    </source>
</evidence>
<dbReference type="EMBL" id="FRAG01000060">
    <property type="protein sequence ID" value="SHK43324.1"/>
    <property type="molecule type" value="Genomic_DNA"/>
</dbReference>
<keyword evidence="1 2" id="KW-0238">DNA-binding</keyword>
<dbReference type="PROSITE" id="PS01081">
    <property type="entry name" value="HTH_TETR_1"/>
    <property type="match status" value="1"/>
</dbReference>
<evidence type="ECO:0000313" key="5">
    <source>
        <dbReference type="Proteomes" id="UP000184465"/>
    </source>
</evidence>
<dbReference type="Pfam" id="PF00440">
    <property type="entry name" value="TetR_N"/>
    <property type="match status" value="1"/>
</dbReference>
<dbReference type="PANTHER" id="PTHR43479">
    <property type="entry name" value="ACREF/ENVCD OPERON REPRESSOR-RELATED"/>
    <property type="match status" value="1"/>
</dbReference>
<evidence type="ECO:0000313" key="4">
    <source>
        <dbReference type="EMBL" id="SHK43324.1"/>
    </source>
</evidence>
<dbReference type="InterPro" id="IPR009057">
    <property type="entry name" value="Homeodomain-like_sf"/>
</dbReference>
<reference evidence="4 5" key="1">
    <citation type="submission" date="2016-11" db="EMBL/GenBank/DDBJ databases">
        <authorList>
            <person name="Jaros S."/>
            <person name="Januszkiewicz K."/>
            <person name="Wedrychowicz H."/>
        </authorList>
    </citation>
    <scope>NUCLEOTIDE SEQUENCE [LARGE SCALE GENOMIC DNA]</scope>
    <source>
        <strain evidence="4 5">DSM 15212</strain>
    </source>
</reference>
<protein>
    <submittedName>
        <fullName evidence="4">Transcriptional regulator, TetR family</fullName>
    </submittedName>
</protein>
<feature type="DNA-binding region" description="H-T-H motif" evidence="2">
    <location>
        <begin position="33"/>
        <end position="52"/>
    </location>
</feature>
<evidence type="ECO:0000256" key="1">
    <source>
        <dbReference type="ARBA" id="ARBA00023125"/>
    </source>
</evidence>
<dbReference type="RefSeq" id="WP_073152560.1">
    <property type="nucleotide sequence ID" value="NZ_FRAG01000060.1"/>
</dbReference>
<dbReference type="OrthoDB" id="9812484at2"/>
<dbReference type="InterPro" id="IPR023772">
    <property type="entry name" value="DNA-bd_HTH_TetR-type_CS"/>
</dbReference>
<dbReference type="PANTHER" id="PTHR43479:SF11">
    <property type="entry name" value="ACREF_ENVCD OPERON REPRESSOR-RELATED"/>
    <property type="match status" value="1"/>
</dbReference>
<dbReference type="PROSITE" id="PS50977">
    <property type="entry name" value="HTH_TETR_2"/>
    <property type="match status" value="1"/>
</dbReference>
<dbReference type="AlphaFoldDB" id="A0A1M6SEW7"/>
<proteinExistence type="predicted"/>
<dbReference type="InterPro" id="IPR050624">
    <property type="entry name" value="HTH-type_Tx_Regulator"/>
</dbReference>
<accession>A0A1M6SEW7</accession>
<dbReference type="Gene3D" id="1.10.357.10">
    <property type="entry name" value="Tetracycline Repressor, domain 2"/>
    <property type="match status" value="1"/>
</dbReference>
<dbReference type="GO" id="GO:0003677">
    <property type="term" value="F:DNA binding"/>
    <property type="evidence" value="ECO:0007669"/>
    <property type="project" value="UniProtKB-UniRule"/>
</dbReference>
<feature type="domain" description="HTH tetR-type" evidence="3">
    <location>
        <begin position="10"/>
        <end position="70"/>
    </location>
</feature>
<evidence type="ECO:0000259" key="3">
    <source>
        <dbReference type="PROSITE" id="PS50977"/>
    </source>
</evidence>
<name>A0A1M6SEW7_PARC5</name>
<dbReference type="SUPFAM" id="SSF46689">
    <property type="entry name" value="Homeodomain-like"/>
    <property type="match status" value="1"/>
</dbReference>
<gene>
    <name evidence="4" type="ORF">SAMN02745912_03295</name>
</gene>
<dbReference type="InterPro" id="IPR001647">
    <property type="entry name" value="HTH_TetR"/>
</dbReference>
<keyword evidence="5" id="KW-1185">Reference proteome</keyword>